<protein>
    <submittedName>
        <fullName evidence="4">FixJ family two-component response regulator</fullName>
    </submittedName>
</protein>
<evidence type="ECO:0000259" key="3">
    <source>
        <dbReference type="PROSITE" id="PS50110"/>
    </source>
</evidence>
<dbReference type="Proteomes" id="UP001138540">
    <property type="component" value="Unassembled WGS sequence"/>
</dbReference>
<dbReference type="SUPFAM" id="SSF52172">
    <property type="entry name" value="CheY-like"/>
    <property type="match status" value="1"/>
</dbReference>
<dbReference type="InterPro" id="IPR001789">
    <property type="entry name" value="Sig_transdc_resp-reg_receiver"/>
</dbReference>
<name>A0ABR6NLB7_9SPHN</name>
<dbReference type="EMBL" id="JACHKA010000001">
    <property type="protein sequence ID" value="MBB5987921.1"/>
    <property type="molecule type" value="Genomic_DNA"/>
</dbReference>
<dbReference type="PANTHER" id="PTHR44591">
    <property type="entry name" value="STRESS RESPONSE REGULATOR PROTEIN 1"/>
    <property type="match status" value="1"/>
</dbReference>
<proteinExistence type="predicted"/>
<comment type="caution">
    <text evidence="4">The sequence shown here is derived from an EMBL/GenBank/DDBJ whole genome shotgun (WGS) entry which is preliminary data.</text>
</comment>
<dbReference type="SMART" id="SM00448">
    <property type="entry name" value="REC"/>
    <property type="match status" value="1"/>
</dbReference>
<feature type="domain" description="Response regulatory" evidence="3">
    <location>
        <begin position="1"/>
        <end position="114"/>
    </location>
</feature>
<gene>
    <name evidence="4" type="ORF">HNP60_003895</name>
</gene>
<dbReference type="Gene3D" id="3.40.50.2300">
    <property type="match status" value="1"/>
</dbReference>
<evidence type="ECO:0000256" key="1">
    <source>
        <dbReference type="ARBA" id="ARBA00022553"/>
    </source>
</evidence>
<dbReference type="Pfam" id="PF00072">
    <property type="entry name" value="Response_reg"/>
    <property type="match status" value="1"/>
</dbReference>
<dbReference type="PROSITE" id="PS50110">
    <property type="entry name" value="RESPONSE_REGULATORY"/>
    <property type="match status" value="1"/>
</dbReference>
<evidence type="ECO:0000256" key="2">
    <source>
        <dbReference type="PROSITE-ProRule" id="PRU00169"/>
    </source>
</evidence>
<feature type="modified residue" description="4-aspartylphosphate" evidence="2">
    <location>
        <position position="49"/>
    </location>
</feature>
<accession>A0ABR6NLB7</accession>
<dbReference type="InterPro" id="IPR011006">
    <property type="entry name" value="CheY-like_superfamily"/>
</dbReference>
<dbReference type="PANTHER" id="PTHR44591:SF25">
    <property type="entry name" value="CHEMOTAXIS TWO-COMPONENT RESPONSE REGULATOR"/>
    <property type="match status" value="1"/>
</dbReference>
<organism evidence="4 5">
    <name type="scientific">Sphingobium lignivorans</name>
    <dbReference type="NCBI Taxonomy" id="2735886"/>
    <lineage>
        <taxon>Bacteria</taxon>
        <taxon>Pseudomonadati</taxon>
        <taxon>Pseudomonadota</taxon>
        <taxon>Alphaproteobacteria</taxon>
        <taxon>Sphingomonadales</taxon>
        <taxon>Sphingomonadaceae</taxon>
        <taxon>Sphingobium</taxon>
    </lineage>
</organism>
<keyword evidence="1 2" id="KW-0597">Phosphoprotein</keyword>
<keyword evidence="5" id="KW-1185">Reference proteome</keyword>
<sequence length="124" mass="13265">MLLLEDDPGVRRSMQLVFQGQGYDVRAFASGEALLGDARAVQAACLIADYALAGKDGISVLSSLRSAGWQGPALLVSAFATPDLERRARQAGFAEIFEKPVKLHLLVDALERARVGQQAPDIPC</sequence>
<dbReference type="RefSeq" id="WP_260394983.1">
    <property type="nucleotide sequence ID" value="NZ_JACHKA010000001.1"/>
</dbReference>
<reference evidence="4 5" key="1">
    <citation type="submission" date="2020-08" db="EMBL/GenBank/DDBJ databases">
        <title>Exploring microbial biodiversity for novel pathways involved in the catabolism of aromatic compounds derived from lignin.</title>
        <authorList>
            <person name="Elkins J."/>
        </authorList>
    </citation>
    <scope>NUCLEOTIDE SEQUENCE [LARGE SCALE GENOMIC DNA]</scope>
    <source>
        <strain evidence="4 5">B1D3A</strain>
    </source>
</reference>
<evidence type="ECO:0000313" key="4">
    <source>
        <dbReference type="EMBL" id="MBB5987921.1"/>
    </source>
</evidence>
<dbReference type="InterPro" id="IPR050595">
    <property type="entry name" value="Bact_response_regulator"/>
</dbReference>
<evidence type="ECO:0000313" key="5">
    <source>
        <dbReference type="Proteomes" id="UP001138540"/>
    </source>
</evidence>